<evidence type="ECO:0000256" key="4">
    <source>
        <dbReference type="ARBA" id="ARBA00022723"/>
    </source>
</evidence>
<comment type="similarity">
    <text evidence="2">Belongs to the acetyltransferase family. ECO subfamily.</text>
</comment>
<protein>
    <submittedName>
        <fullName evidence="12">ESCO1/2 acetyl-transferase-domain-containing protein</fullName>
    </submittedName>
</protein>
<dbReference type="GO" id="GO:0061733">
    <property type="term" value="F:protein-lysine-acetyltransferase activity"/>
    <property type="evidence" value="ECO:0007669"/>
    <property type="project" value="TreeGrafter"/>
</dbReference>
<dbReference type="GO" id="GO:0005634">
    <property type="term" value="C:nucleus"/>
    <property type="evidence" value="ECO:0007669"/>
    <property type="project" value="UniProtKB-SubCell"/>
</dbReference>
<dbReference type="PANTHER" id="PTHR45884:SF2">
    <property type="entry name" value="N-ACETYLTRANSFERASE ECO"/>
    <property type="match status" value="1"/>
</dbReference>
<dbReference type="GO" id="GO:0000785">
    <property type="term" value="C:chromatin"/>
    <property type="evidence" value="ECO:0007669"/>
    <property type="project" value="TreeGrafter"/>
</dbReference>
<keyword evidence="5" id="KW-0863">Zinc-finger</keyword>
<keyword evidence="8" id="KW-0131">Cell cycle</keyword>
<evidence type="ECO:0000313" key="13">
    <source>
        <dbReference type="Proteomes" id="UP000268162"/>
    </source>
</evidence>
<evidence type="ECO:0000259" key="10">
    <source>
        <dbReference type="Pfam" id="PF13878"/>
    </source>
</evidence>
<evidence type="ECO:0000256" key="2">
    <source>
        <dbReference type="ARBA" id="ARBA00005816"/>
    </source>
</evidence>
<dbReference type="PANTHER" id="PTHR45884">
    <property type="entry name" value="N-ACETYLTRANSFERASE ECO"/>
    <property type="match status" value="1"/>
</dbReference>
<feature type="domain" description="N-acetyltransferase ESCO acetyl-transferase" evidence="11">
    <location>
        <begin position="159"/>
        <end position="227"/>
    </location>
</feature>
<keyword evidence="9" id="KW-0012">Acyltransferase</keyword>
<keyword evidence="7" id="KW-0539">Nucleus</keyword>
<dbReference type="GO" id="GO:0007064">
    <property type="term" value="P:mitotic sister chromatid cohesion"/>
    <property type="evidence" value="ECO:0007669"/>
    <property type="project" value="TreeGrafter"/>
</dbReference>
<organism evidence="12 13">
    <name type="scientific">Dimargaris cristalligena</name>
    <dbReference type="NCBI Taxonomy" id="215637"/>
    <lineage>
        <taxon>Eukaryota</taxon>
        <taxon>Fungi</taxon>
        <taxon>Fungi incertae sedis</taxon>
        <taxon>Zoopagomycota</taxon>
        <taxon>Kickxellomycotina</taxon>
        <taxon>Dimargaritomycetes</taxon>
        <taxon>Dimargaritales</taxon>
        <taxon>Dimargaritaceae</taxon>
        <taxon>Dimargaris</taxon>
    </lineage>
</organism>
<keyword evidence="3 12" id="KW-0808">Transferase</keyword>
<proteinExistence type="inferred from homology"/>
<keyword evidence="13" id="KW-1185">Reference proteome</keyword>
<sequence>MASILSLKRQLNSHTEVIKTVASCPSTPLRKRTRAGLPKTPSSNHTTNFKQMYLQFGQKNLGPTLCSECGLSYQRGQSEDELLHDKYHQSIVRGVKYLAKEVMEVTNTNLGSAAFTDDMWSKYKVFLCISATQYVMGCAVVERIKTAYATTTRSSTDGVPASCGISRVWVSPRFRRQSVATELLEAVRENFIYGLTIARTEIAFSQPTAMGAALARHFTGRFDFLVYIE</sequence>
<keyword evidence="4" id="KW-0479">Metal-binding</keyword>
<keyword evidence="6" id="KW-0862">Zinc</keyword>
<dbReference type="SUPFAM" id="SSF55729">
    <property type="entry name" value="Acyl-CoA N-acyltransferases (Nat)"/>
    <property type="match status" value="1"/>
</dbReference>
<dbReference type="CDD" id="cd04301">
    <property type="entry name" value="NAT_SF"/>
    <property type="match status" value="1"/>
</dbReference>
<reference evidence="13" key="1">
    <citation type="journal article" date="2018" name="Nat. Microbiol.">
        <title>Leveraging single-cell genomics to expand the fungal tree of life.</title>
        <authorList>
            <person name="Ahrendt S.R."/>
            <person name="Quandt C.A."/>
            <person name="Ciobanu D."/>
            <person name="Clum A."/>
            <person name="Salamov A."/>
            <person name="Andreopoulos B."/>
            <person name="Cheng J.F."/>
            <person name="Woyke T."/>
            <person name="Pelin A."/>
            <person name="Henrissat B."/>
            <person name="Reynolds N.K."/>
            <person name="Benny G.L."/>
            <person name="Smith M.E."/>
            <person name="James T.Y."/>
            <person name="Grigoriev I.V."/>
        </authorList>
    </citation>
    <scope>NUCLEOTIDE SEQUENCE [LARGE SCALE GENOMIC DNA]</scope>
    <source>
        <strain evidence="13">RSA 468</strain>
    </source>
</reference>
<dbReference type="Pfam" id="PF13880">
    <property type="entry name" value="Acetyltransf_13"/>
    <property type="match status" value="1"/>
</dbReference>
<name>A0A4P9ZXT9_9FUNG</name>
<dbReference type="InterPro" id="IPR028009">
    <property type="entry name" value="ESCO_Acetyltransf_dom"/>
</dbReference>
<dbReference type="EMBL" id="ML002362">
    <property type="protein sequence ID" value="RKP38483.1"/>
    <property type="molecule type" value="Genomic_DNA"/>
</dbReference>
<feature type="domain" description="N-acetyltransferase ESCO zinc-finger" evidence="10">
    <location>
        <begin position="51"/>
        <end position="89"/>
    </location>
</feature>
<dbReference type="InterPro" id="IPR028005">
    <property type="entry name" value="AcTrfase_ESCO_Znf_dom"/>
</dbReference>
<evidence type="ECO:0000313" key="12">
    <source>
        <dbReference type="EMBL" id="RKP38483.1"/>
    </source>
</evidence>
<evidence type="ECO:0000256" key="7">
    <source>
        <dbReference type="ARBA" id="ARBA00023242"/>
    </source>
</evidence>
<evidence type="ECO:0000256" key="5">
    <source>
        <dbReference type="ARBA" id="ARBA00022771"/>
    </source>
</evidence>
<dbReference type="GO" id="GO:0008270">
    <property type="term" value="F:zinc ion binding"/>
    <property type="evidence" value="ECO:0007669"/>
    <property type="project" value="UniProtKB-KW"/>
</dbReference>
<dbReference type="Proteomes" id="UP000268162">
    <property type="component" value="Unassembled WGS sequence"/>
</dbReference>
<gene>
    <name evidence="12" type="ORF">BJ085DRAFT_17313</name>
</gene>
<dbReference type="AlphaFoldDB" id="A0A4P9ZXT9"/>
<evidence type="ECO:0000256" key="1">
    <source>
        <dbReference type="ARBA" id="ARBA00004123"/>
    </source>
</evidence>
<dbReference type="Pfam" id="PF13878">
    <property type="entry name" value="zf-C2H2_3"/>
    <property type="match status" value="1"/>
</dbReference>
<evidence type="ECO:0000259" key="11">
    <source>
        <dbReference type="Pfam" id="PF13880"/>
    </source>
</evidence>
<accession>A0A4P9ZXT9</accession>
<comment type="subcellular location">
    <subcellularLocation>
        <location evidence="1">Nucleus</location>
    </subcellularLocation>
</comment>
<evidence type="ECO:0000256" key="3">
    <source>
        <dbReference type="ARBA" id="ARBA00022679"/>
    </source>
</evidence>
<dbReference type="STRING" id="215637.A0A4P9ZXT9"/>
<evidence type="ECO:0000256" key="9">
    <source>
        <dbReference type="ARBA" id="ARBA00023315"/>
    </source>
</evidence>
<evidence type="ECO:0000256" key="6">
    <source>
        <dbReference type="ARBA" id="ARBA00022833"/>
    </source>
</evidence>
<evidence type="ECO:0000256" key="8">
    <source>
        <dbReference type="ARBA" id="ARBA00023306"/>
    </source>
</evidence>
<dbReference type="InterPro" id="IPR016181">
    <property type="entry name" value="Acyl_CoA_acyltransferase"/>
</dbReference>
<dbReference type="Gene3D" id="3.40.630.30">
    <property type="match status" value="1"/>
</dbReference>